<dbReference type="InterPro" id="IPR029044">
    <property type="entry name" value="Nucleotide-diphossugar_trans"/>
</dbReference>
<accession>A0A2S6BR48</accession>
<evidence type="ECO:0000256" key="7">
    <source>
        <dbReference type="SAM" id="Phobius"/>
    </source>
</evidence>
<keyword evidence="5 7" id="KW-0472">Membrane</keyword>
<evidence type="ECO:0000256" key="3">
    <source>
        <dbReference type="ARBA" id="ARBA00022676"/>
    </source>
</evidence>
<keyword evidence="2" id="KW-1003">Cell membrane</keyword>
<dbReference type="Pfam" id="PF13641">
    <property type="entry name" value="Glyco_tranf_2_3"/>
    <property type="match status" value="1"/>
</dbReference>
<feature type="transmembrane region" description="Helical" evidence="7">
    <location>
        <begin position="628"/>
        <end position="645"/>
    </location>
</feature>
<organism evidence="8 9">
    <name type="scientific">Cercospora berteroae</name>
    <dbReference type="NCBI Taxonomy" id="357750"/>
    <lineage>
        <taxon>Eukaryota</taxon>
        <taxon>Fungi</taxon>
        <taxon>Dikarya</taxon>
        <taxon>Ascomycota</taxon>
        <taxon>Pezizomycotina</taxon>
        <taxon>Dothideomycetes</taxon>
        <taxon>Dothideomycetidae</taxon>
        <taxon>Mycosphaerellales</taxon>
        <taxon>Mycosphaerellaceae</taxon>
        <taxon>Cercospora</taxon>
    </lineage>
</organism>
<feature type="region of interest" description="Disordered" evidence="6">
    <location>
        <begin position="1"/>
        <end position="35"/>
    </location>
</feature>
<dbReference type="OrthoDB" id="9876900at2759"/>
<evidence type="ECO:0000256" key="4">
    <source>
        <dbReference type="ARBA" id="ARBA00022679"/>
    </source>
</evidence>
<dbReference type="Gene3D" id="3.90.550.10">
    <property type="entry name" value="Spore Coat Polysaccharide Biosynthesis Protein SpsA, Chain A"/>
    <property type="match status" value="1"/>
</dbReference>
<dbReference type="AlphaFoldDB" id="A0A2S6BR48"/>
<evidence type="ECO:0000313" key="8">
    <source>
        <dbReference type="EMBL" id="PPJ49955.1"/>
    </source>
</evidence>
<feature type="transmembrane region" description="Helical" evidence="7">
    <location>
        <begin position="604"/>
        <end position="622"/>
    </location>
</feature>
<proteinExistence type="predicted"/>
<feature type="region of interest" description="Disordered" evidence="6">
    <location>
        <begin position="67"/>
        <end position="93"/>
    </location>
</feature>
<dbReference type="SUPFAM" id="SSF53448">
    <property type="entry name" value="Nucleotide-diphospho-sugar transferases"/>
    <property type="match status" value="1"/>
</dbReference>
<dbReference type="EMBL" id="PNEN01001795">
    <property type="protein sequence ID" value="PPJ49955.1"/>
    <property type="molecule type" value="Genomic_DNA"/>
</dbReference>
<reference evidence="9" key="1">
    <citation type="journal article" date="2017" name="bioRxiv">
        <title>Conservation of a gene cluster reveals novel cercosporin biosynthetic mechanisms and extends production to the genus Colletotrichum.</title>
        <authorList>
            <person name="de Jonge R."/>
            <person name="Ebert M.K."/>
            <person name="Huitt-Roehl C.R."/>
            <person name="Pal P."/>
            <person name="Suttle J.C."/>
            <person name="Spanner R.E."/>
            <person name="Neubauer J.D."/>
            <person name="Jurick W.M.II."/>
            <person name="Stott K.A."/>
            <person name="Secor G.A."/>
            <person name="Thomma B.P.H.J."/>
            <person name="Van de Peer Y."/>
            <person name="Townsend C.A."/>
            <person name="Bolton M.D."/>
        </authorList>
    </citation>
    <scope>NUCLEOTIDE SEQUENCE [LARGE SCALE GENOMIC DNA]</scope>
    <source>
        <strain evidence="9">CBS538.71</strain>
    </source>
</reference>
<name>A0A2S6BR48_9PEZI</name>
<comment type="subcellular location">
    <subcellularLocation>
        <location evidence="1">Cell membrane</location>
    </subcellularLocation>
</comment>
<dbReference type="GO" id="GO:0050501">
    <property type="term" value="F:hyaluronan synthase activity"/>
    <property type="evidence" value="ECO:0007669"/>
    <property type="project" value="TreeGrafter"/>
</dbReference>
<feature type="transmembrane region" description="Helical" evidence="7">
    <location>
        <begin position="680"/>
        <end position="702"/>
    </location>
</feature>
<sequence length="794" mass="89493">MDRSRRWLKPQLPSVQNQLQSHQSSRTTLAGDDRRWTWYTEATPPSTRPATPSVSVKSSSCSGFSFQSSGDEAVHPQPPSPDQGCRNNIHETDDPTCRIQGRNVIRTTLQVSYHGATSVSTTILDPAIIFDSPSRKPLKIDPFKALFNILFSFGLVAALIAGYAIGLSVFDLGVTSVGLYGTIFLLEYAAQVCSAIANRIQIDRIARHEALRMRGEMFNDCFDNEGDPARFPGPLSPEAQVSIAVVGYREDEHAWRQCLRSLQDQMLRPKCIVGVVDGDEEPDLIMANVFADEFRSMATPVIRLPLLLSDLHRNTYFNNVPTDNRSLIAKAIHYISGGCRPGHVEALALARQAVINQVLEWDKKWSISSMRAVCFSQPHGHKRTAMFTAFAVSLWALRTRNAIFTTDSDTLVQNNALEEMLTVLHSSPDIGGVTADVKIWNRAESLLTRLCAARYWFAFNIERACQSTWRCVGCLSGPMSMYRSSDLDEILGLWNLQTFGGKSTTFGDDRHLTNQLLALGLKTRYTHRTWCESESPTTFVRWISQQTRWSKSFFREAFWFPLSFAYQAPWLLLETTIQTLYPFILIATIFDLLFSSSDNAWRPLIWVIVMFSLAVVKCLIALCICFDPWLLLFSIYSFIYFFGLLPTKLWALLTMDHTGWGTSARSSAERRRGQSFWQRSFHVGHLAIWYTAIFVGLGFFISRLCGKLVFLSIGAIAFLLTVFLYWGSVDWEKVGCPVKKFLKIGNGRESHSEASAFSVWSTKSYLERPPKAYLGWARAGRSPPDPCGEKAYAI</sequence>
<dbReference type="GO" id="GO:0030213">
    <property type="term" value="P:hyaluronan biosynthetic process"/>
    <property type="evidence" value="ECO:0007669"/>
    <property type="project" value="TreeGrafter"/>
</dbReference>
<keyword evidence="4" id="KW-0808">Transferase</keyword>
<evidence type="ECO:0008006" key="10">
    <source>
        <dbReference type="Google" id="ProtNLM"/>
    </source>
</evidence>
<keyword evidence="7" id="KW-0812">Transmembrane</keyword>
<evidence type="ECO:0000256" key="2">
    <source>
        <dbReference type="ARBA" id="ARBA00022475"/>
    </source>
</evidence>
<dbReference type="STRING" id="357750.A0A2S6BR48"/>
<feature type="transmembrane region" description="Helical" evidence="7">
    <location>
        <begin position="145"/>
        <end position="165"/>
    </location>
</feature>
<evidence type="ECO:0000313" key="9">
    <source>
        <dbReference type="Proteomes" id="UP000237631"/>
    </source>
</evidence>
<keyword evidence="9" id="KW-1185">Reference proteome</keyword>
<dbReference type="Proteomes" id="UP000237631">
    <property type="component" value="Unassembled WGS sequence"/>
</dbReference>
<keyword evidence="7" id="KW-1133">Transmembrane helix</keyword>
<keyword evidence="3" id="KW-0328">Glycosyltransferase</keyword>
<evidence type="ECO:0000256" key="5">
    <source>
        <dbReference type="ARBA" id="ARBA00023136"/>
    </source>
</evidence>
<gene>
    <name evidence="8" type="ORF">CBER1_04725</name>
</gene>
<dbReference type="PANTHER" id="PTHR22913:SF12">
    <property type="entry name" value="MANNURONAN SYNTHASE"/>
    <property type="match status" value="1"/>
</dbReference>
<evidence type="ECO:0000256" key="1">
    <source>
        <dbReference type="ARBA" id="ARBA00004236"/>
    </source>
</evidence>
<dbReference type="PANTHER" id="PTHR22913">
    <property type="entry name" value="HYALURONAN SYNTHASE"/>
    <property type="match status" value="1"/>
</dbReference>
<dbReference type="GO" id="GO:0005886">
    <property type="term" value="C:plasma membrane"/>
    <property type="evidence" value="ECO:0007669"/>
    <property type="project" value="UniProtKB-SubCell"/>
</dbReference>
<comment type="caution">
    <text evidence="8">The sequence shown here is derived from an EMBL/GenBank/DDBJ whole genome shotgun (WGS) entry which is preliminary data.</text>
</comment>
<evidence type="ECO:0000256" key="6">
    <source>
        <dbReference type="SAM" id="MobiDB-lite"/>
    </source>
</evidence>
<feature type="compositionally biased region" description="Polar residues" evidence="6">
    <location>
        <begin position="13"/>
        <end position="28"/>
    </location>
</feature>
<protein>
    <recommendedName>
        <fullName evidence="10">Glycosyltransferase 2-like domain-containing protein</fullName>
    </recommendedName>
</protein>
<feature type="transmembrane region" description="Helical" evidence="7">
    <location>
        <begin position="177"/>
        <end position="197"/>
    </location>
</feature>
<feature type="transmembrane region" description="Helical" evidence="7">
    <location>
        <begin position="708"/>
        <end position="726"/>
    </location>
</feature>
<dbReference type="GO" id="GO:0085029">
    <property type="term" value="P:extracellular matrix assembly"/>
    <property type="evidence" value="ECO:0007669"/>
    <property type="project" value="TreeGrafter"/>
</dbReference>